<dbReference type="InterPro" id="IPR009003">
    <property type="entry name" value="Peptidase_S1_PA"/>
</dbReference>
<dbReference type="Proteomes" id="UP000321773">
    <property type="component" value="Unassembled WGS sequence"/>
</dbReference>
<evidence type="ECO:0000256" key="4">
    <source>
        <dbReference type="SAM" id="MobiDB-lite"/>
    </source>
</evidence>
<evidence type="ECO:0000313" key="8">
    <source>
        <dbReference type="EMBL" id="SFS76964.1"/>
    </source>
</evidence>
<evidence type="ECO:0000256" key="3">
    <source>
        <dbReference type="ARBA" id="ARBA00022825"/>
    </source>
</evidence>
<keyword evidence="5" id="KW-0812">Transmembrane</keyword>
<proteinExistence type="predicted"/>
<dbReference type="SMART" id="SM00228">
    <property type="entry name" value="PDZ"/>
    <property type="match status" value="1"/>
</dbReference>
<evidence type="ECO:0000313" key="9">
    <source>
        <dbReference type="Proteomes" id="UP000199139"/>
    </source>
</evidence>
<sequence length="432" mass="45968">MDEFNNINNASKEKETNEEKMNEVNQGYTEASITDEPVPFVEKEKPEKTIVKKQSVLSLWLSGLVGGLTVAVIGFLLLFNGVIPFQNEAISNNDTSEPTSSLIQTGTSEDDVSTDMLSNVGEAVVGVANIQDQSLWSESSDAGSGSGVVYKIEDERAFIVTNHHVIDGANSIEVILADGERVEAQLHGSDELTDLAVLSIDKAHVSTVATFGSSEDLVVGETAIAIGNPLGEEFAGTVTKGIISGVNRSLTVDSNQDGQADWTVDVLQTDAAINPGNSGGALINSQGEVIGINSMKIALESVEGIGFAIPIDEAQPIIEQLETEGEVNRPFIGISAVDFSTVPTEHVTRTLNLDPNEVTSGIVIAEVHPNSSAAEAGLETYDVITDIDGTAITNMMDLRQYLYQETNIGDTITVTFYRDGTQSTIDITLQGE</sequence>
<evidence type="ECO:0000256" key="1">
    <source>
        <dbReference type="ARBA" id="ARBA00022670"/>
    </source>
</evidence>
<dbReference type="SUPFAM" id="SSF50494">
    <property type="entry name" value="Trypsin-like serine proteases"/>
    <property type="match status" value="1"/>
</dbReference>
<dbReference type="RefSeq" id="WP_062322718.1">
    <property type="nucleotide sequence ID" value="NZ_BJWJ01000008.1"/>
</dbReference>
<evidence type="ECO:0000259" key="6">
    <source>
        <dbReference type="SMART" id="SM00228"/>
    </source>
</evidence>
<keyword evidence="5" id="KW-0472">Membrane</keyword>
<dbReference type="EMBL" id="FPAI01000009">
    <property type="protein sequence ID" value="SFS76964.1"/>
    <property type="molecule type" value="Genomic_DNA"/>
</dbReference>
<evidence type="ECO:0000313" key="7">
    <source>
        <dbReference type="EMBL" id="GEM04063.1"/>
    </source>
</evidence>
<name>A0A1I6SJ85_9BACI</name>
<accession>A0A1I6SJ85</accession>
<dbReference type="STRING" id="306541.SAMN05421668_10991"/>
<protein>
    <submittedName>
        <fullName evidence="8">Serine protease Do</fullName>
    </submittedName>
    <submittedName>
        <fullName evidence="7">Serine protease YyxA</fullName>
    </submittedName>
</protein>
<evidence type="ECO:0000256" key="5">
    <source>
        <dbReference type="SAM" id="Phobius"/>
    </source>
</evidence>
<dbReference type="GO" id="GO:0004252">
    <property type="term" value="F:serine-type endopeptidase activity"/>
    <property type="evidence" value="ECO:0007669"/>
    <property type="project" value="InterPro"/>
</dbReference>
<dbReference type="EMBL" id="BJWJ01000008">
    <property type="protein sequence ID" value="GEM04063.1"/>
    <property type="molecule type" value="Genomic_DNA"/>
</dbReference>
<dbReference type="AlphaFoldDB" id="A0A1I6SJ85"/>
<dbReference type="Pfam" id="PF13365">
    <property type="entry name" value="Trypsin_2"/>
    <property type="match status" value="1"/>
</dbReference>
<dbReference type="CDD" id="cd06781">
    <property type="entry name" value="cpPDZ_BsHtra-like"/>
    <property type="match status" value="1"/>
</dbReference>
<evidence type="ECO:0000256" key="2">
    <source>
        <dbReference type="ARBA" id="ARBA00022801"/>
    </source>
</evidence>
<dbReference type="InterPro" id="IPR036034">
    <property type="entry name" value="PDZ_sf"/>
</dbReference>
<feature type="region of interest" description="Disordered" evidence="4">
    <location>
        <begin position="1"/>
        <end position="37"/>
    </location>
</feature>
<dbReference type="InterPro" id="IPR051201">
    <property type="entry name" value="Chloro_Bact_Ser_Proteases"/>
</dbReference>
<dbReference type="InterPro" id="IPR001478">
    <property type="entry name" value="PDZ"/>
</dbReference>
<keyword evidence="5" id="KW-1133">Transmembrane helix</keyword>
<dbReference type="Gene3D" id="2.40.10.120">
    <property type="match status" value="1"/>
</dbReference>
<keyword evidence="2" id="KW-0378">Hydrolase</keyword>
<feature type="compositionally biased region" description="Basic and acidic residues" evidence="4">
    <location>
        <begin position="11"/>
        <end position="22"/>
    </location>
</feature>
<feature type="compositionally biased region" description="Polar residues" evidence="4">
    <location>
        <begin position="1"/>
        <end position="10"/>
    </location>
</feature>
<dbReference type="PANTHER" id="PTHR43343:SF3">
    <property type="entry name" value="PROTEASE DO-LIKE 8, CHLOROPLASTIC"/>
    <property type="match status" value="1"/>
</dbReference>
<keyword evidence="10" id="KW-1185">Reference proteome</keyword>
<dbReference type="SUPFAM" id="SSF50156">
    <property type="entry name" value="PDZ domain-like"/>
    <property type="match status" value="1"/>
</dbReference>
<organism evidence="8 9">
    <name type="scientific">Halolactibacillus miurensis</name>
    <dbReference type="NCBI Taxonomy" id="306541"/>
    <lineage>
        <taxon>Bacteria</taxon>
        <taxon>Bacillati</taxon>
        <taxon>Bacillota</taxon>
        <taxon>Bacilli</taxon>
        <taxon>Bacillales</taxon>
        <taxon>Bacillaceae</taxon>
        <taxon>Halolactibacillus</taxon>
    </lineage>
</organism>
<dbReference type="Gene3D" id="2.30.42.10">
    <property type="match status" value="1"/>
</dbReference>
<reference evidence="7 10" key="2">
    <citation type="submission" date="2019-07" db="EMBL/GenBank/DDBJ databases">
        <title>Whole genome shotgun sequence of Halolactibacillus miurensis NBRC 100873.</title>
        <authorList>
            <person name="Hosoyama A."/>
            <person name="Uohara A."/>
            <person name="Ohji S."/>
            <person name="Ichikawa N."/>
        </authorList>
    </citation>
    <scope>NUCLEOTIDE SEQUENCE [LARGE SCALE GENOMIC DNA]</scope>
    <source>
        <strain evidence="7 10">NBRC 100873</strain>
    </source>
</reference>
<reference evidence="8 9" key="1">
    <citation type="submission" date="2016-10" db="EMBL/GenBank/DDBJ databases">
        <authorList>
            <person name="de Groot N.N."/>
        </authorList>
    </citation>
    <scope>NUCLEOTIDE SEQUENCE [LARGE SCALE GENOMIC DNA]</scope>
    <source>
        <strain evidence="8 9">DSM 17074</strain>
    </source>
</reference>
<dbReference type="PRINTS" id="PR00834">
    <property type="entry name" value="PROTEASES2C"/>
</dbReference>
<keyword evidence="3" id="KW-0720">Serine protease</keyword>
<feature type="domain" description="PDZ" evidence="6">
    <location>
        <begin position="330"/>
        <end position="420"/>
    </location>
</feature>
<gene>
    <name evidence="7" type="primary">yyxA</name>
    <name evidence="7" type="ORF">HMI01_10510</name>
    <name evidence="8" type="ORF">SAMN05421668_10991</name>
</gene>
<dbReference type="InterPro" id="IPR001940">
    <property type="entry name" value="Peptidase_S1C"/>
</dbReference>
<keyword evidence="1 8" id="KW-0645">Protease</keyword>
<feature type="transmembrane region" description="Helical" evidence="5">
    <location>
        <begin position="57"/>
        <end position="79"/>
    </location>
</feature>
<dbReference type="Pfam" id="PF13180">
    <property type="entry name" value="PDZ_2"/>
    <property type="match status" value="1"/>
</dbReference>
<dbReference type="PANTHER" id="PTHR43343">
    <property type="entry name" value="PEPTIDASE S12"/>
    <property type="match status" value="1"/>
</dbReference>
<dbReference type="GO" id="GO:0006508">
    <property type="term" value="P:proteolysis"/>
    <property type="evidence" value="ECO:0007669"/>
    <property type="project" value="UniProtKB-KW"/>
</dbReference>
<dbReference type="Proteomes" id="UP000199139">
    <property type="component" value="Unassembled WGS sequence"/>
</dbReference>
<evidence type="ECO:0000313" key="10">
    <source>
        <dbReference type="Proteomes" id="UP000321773"/>
    </source>
</evidence>